<dbReference type="KEGG" id="serj:SGUI_0084"/>
<gene>
    <name evidence="2" type="ORF">SGUI_0084</name>
</gene>
<reference evidence="2 3" key="1">
    <citation type="submission" date="2016-03" db="EMBL/GenBank/DDBJ databases">
        <title>Shallow-sea hydrothermal system.</title>
        <authorList>
            <person name="Tang K."/>
        </authorList>
    </citation>
    <scope>NUCLEOTIDE SEQUENCE [LARGE SCALE GENOMIC DNA]</scope>
    <source>
        <strain evidence="2 3">JLT9</strain>
    </source>
</reference>
<protein>
    <submittedName>
        <fullName evidence="2">Uncharacterized protein</fullName>
    </submittedName>
</protein>
<evidence type="ECO:0000313" key="2">
    <source>
        <dbReference type="EMBL" id="ANS77480.1"/>
    </source>
</evidence>
<dbReference type="InterPro" id="IPR046549">
    <property type="entry name" value="DUF6703"/>
</dbReference>
<dbReference type="AlphaFoldDB" id="A0A1B1N7S6"/>
<keyword evidence="3" id="KW-1185">Reference proteome</keyword>
<dbReference type="EMBL" id="CP014989">
    <property type="protein sequence ID" value="ANS77480.1"/>
    <property type="molecule type" value="Genomic_DNA"/>
</dbReference>
<evidence type="ECO:0000313" key="3">
    <source>
        <dbReference type="Proteomes" id="UP000092482"/>
    </source>
</evidence>
<accession>A0A1B1N7S6</accession>
<organism evidence="2 3">
    <name type="scientific">Serinicoccus hydrothermalis</name>
    <dbReference type="NCBI Taxonomy" id="1758689"/>
    <lineage>
        <taxon>Bacteria</taxon>
        <taxon>Bacillati</taxon>
        <taxon>Actinomycetota</taxon>
        <taxon>Actinomycetes</taxon>
        <taxon>Micrococcales</taxon>
        <taxon>Ornithinimicrobiaceae</taxon>
        <taxon>Serinicoccus</taxon>
    </lineage>
</organism>
<sequence length="92" mass="10265">MRLFIEQRSRPALEALARLPVWLPFLALLLLILGGGLLGGPVGWVMVGVALVFVLWLLYLSWPRMTGVERLMRVAVLMLFLAVTLVQLVPRG</sequence>
<feature type="transmembrane region" description="Helical" evidence="1">
    <location>
        <begin position="21"/>
        <end position="38"/>
    </location>
</feature>
<keyword evidence="1" id="KW-0472">Membrane</keyword>
<dbReference type="Proteomes" id="UP000092482">
    <property type="component" value="Chromosome"/>
</dbReference>
<keyword evidence="1" id="KW-0812">Transmembrane</keyword>
<feature type="transmembrane region" description="Helical" evidence="1">
    <location>
        <begin position="74"/>
        <end position="90"/>
    </location>
</feature>
<feature type="transmembrane region" description="Helical" evidence="1">
    <location>
        <begin position="44"/>
        <end position="62"/>
    </location>
</feature>
<evidence type="ECO:0000256" key="1">
    <source>
        <dbReference type="SAM" id="Phobius"/>
    </source>
</evidence>
<keyword evidence="1" id="KW-1133">Transmembrane helix</keyword>
<proteinExistence type="predicted"/>
<dbReference type="Pfam" id="PF20444">
    <property type="entry name" value="DUF6703"/>
    <property type="match status" value="1"/>
</dbReference>
<name>A0A1B1N7S6_9MICO</name>
<dbReference type="OrthoDB" id="4872260at2"/>